<accession>A0A8K2A959</accession>
<organism evidence="2 3">
    <name type="scientific">Petrachloros mirabilis ULC683</name>
    <dbReference type="NCBI Taxonomy" id="2781853"/>
    <lineage>
        <taxon>Bacteria</taxon>
        <taxon>Bacillati</taxon>
        <taxon>Cyanobacteriota</taxon>
        <taxon>Cyanophyceae</taxon>
        <taxon>Synechococcales</taxon>
        <taxon>Petrachlorosaceae</taxon>
        <taxon>Petrachloros</taxon>
        <taxon>Petrachloros mirabilis</taxon>
    </lineage>
</organism>
<dbReference type="SUPFAM" id="SSF46689">
    <property type="entry name" value="Homeodomain-like"/>
    <property type="match status" value="1"/>
</dbReference>
<dbReference type="RefSeq" id="WP_338047140.1">
    <property type="nucleotide sequence ID" value="NZ_WVIC01000077.1"/>
</dbReference>
<comment type="caution">
    <text evidence="2">The sequence shown here is derived from an EMBL/GenBank/DDBJ whole genome shotgun (WGS) entry which is preliminary data.</text>
</comment>
<keyword evidence="3" id="KW-1185">Reference proteome</keyword>
<dbReference type="Pfam" id="PF13518">
    <property type="entry name" value="HTH_28"/>
    <property type="match status" value="1"/>
</dbReference>
<evidence type="ECO:0000313" key="2">
    <source>
        <dbReference type="EMBL" id="NCJ08764.1"/>
    </source>
</evidence>
<dbReference type="AlphaFoldDB" id="A0A8K2A959"/>
<evidence type="ECO:0000313" key="3">
    <source>
        <dbReference type="Proteomes" id="UP000607397"/>
    </source>
</evidence>
<feature type="domain" description="Insertion element IS150 protein InsJ-like helix-turn-helix" evidence="1">
    <location>
        <begin position="32"/>
        <end position="76"/>
    </location>
</feature>
<feature type="non-terminal residue" evidence="2">
    <location>
        <position position="111"/>
    </location>
</feature>
<dbReference type="InterPro" id="IPR055247">
    <property type="entry name" value="InsJ-like_HTH"/>
</dbReference>
<sequence length="111" mass="13021">MRNFLLEHQQKVDKISVLTEFIQGNPDSRELKRAIAVKMALEDKPYFNITQLLGMRKSCITKWKNKFEAQGIDGIKLGYQGRKSYLSPQERIDVISWLKTKSYWDIVELIT</sequence>
<gene>
    <name evidence="2" type="ORF">GS597_20080</name>
</gene>
<evidence type="ECO:0000259" key="1">
    <source>
        <dbReference type="Pfam" id="PF13518"/>
    </source>
</evidence>
<name>A0A8K2A959_9CYAN</name>
<protein>
    <submittedName>
        <fullName evidence="2">IS630 family transposase</fullName>
    </submittedName>
</protein>
<dbReference type="EMBL" id="WVIC01000077">
    <property type="protein sequence ID" value="NCJ08764.1"/>
    <property type="molecule type" value="Genomic_DNA"/>
</dbReference>
<dbReference type="InterPro" id="IPR009057">
    <property type="entry name" value="Homeodomain-like_sf"/>
</dbReference>
<dbReference type="Proteomes" id="UP000607397">
    <property type="component" value="Unassembled WGS sequence"/>
</dbReference>
<proteinExistence type="predicted"/>
<reference evidence="2" key="1">
    <citation type="submission" date="2019-12" db="EMBL/GenBank/DDBJ databases">
        <title>High-Quality draft genome sequences of three cyanobacteria isolated from the limestone walls of the Old Cathedral of Coimbra.</title>
        <authorList>
            <person name="Tiago I."/>
            <person name="Soares F."/>
            <person name="Portugal A."/>
        </authorList>
    </citation>
    <scope>NUCLEOTIDE SEQUENCE [LARGE SCALE GENOMIC DNA]</scope>
    <source>
        <strain evidence="2">C</strain>
    </source>
</reference>